<reference evidence="1" key="1">
    <citation type="submission" date="2018-01" db="EMBL/GenBank/DDBJ databases">
        <title>An insight into the sialome of Amazonian anophelines.</title>
        <authorList>
            <person name="Ribeiro J.M."/>
            <person name="Scarpassa V."/>
            <person name="Calvo E."/>
        </authorList>
    </citation>
    <scope>NUCLEOTIDE SEQUENCE</scope>
</reference>
<dbReference type="AlphaFoldDB" id="A0A2M4DRC1"/>
<protein>
    <submittedName>
        <fullName evidence="1">Putative secreted protein</fullName>
    </submittedName>
</protein>
<organism evidence="1">
    <name type="scientific">Anopheles darlingi</name>
    <name type="common">Mosquito</name>
    <dbReference type="NCBI Taxonomy" id="43151"/>
    <lineage>
        <taxon>Eukaryota</taxon>
        <taxon>Metazoa</taxon>
        <taxon>Ecdysozoa</taxon>
        <taxon>Arthropoda</taxon>
        <taxon>Hexapoda</taxon>
        <taxon>Insecta</taxon>
        <taxon>Pterygota</taxon>
        <taxon>Neoptera</taxon>
        <taxon>Endopterygota</taxon>
        <taxon>Diptera</taxon>
        <taxon>Nematocera</taxon>
        <taxon>Culicoidea</taxon>
        <taxon>Culicidae</taxon>
        <taxon>Anophelinae</taxon>
        <taxon>Anopheles</taxon>
    </lineage>
</organism>
<accession>A0A2M4DRC1</accession>
<sequence>MLSMSFYAAAAAAATTTTDTTIITSTAGGTATATLGAFKQIPSFSTRKHRIYCIVRQLLPCTIFHHLLSFLEIQNI</sequence>
<proteinExistence type="predicted"/>
<dbReference type="EMBL" id="GGFL01015937">
    <property type="protein sequence ID" value="MBW80115.1"/>
    <property type="molecule type" value="Transcribed_RNA"/>
</dbReference>
<evidence type="ECO:0000313" key="1">
    <source>
        <dbReference type="EMBL" id="MBW80115.1"/>
    </source>
</evidence>
<name>A0A2M4DRC1_ANODA</name>